<dbReference type="EMBL" id="CM007899">
    <property type="protein sequence ID" value="OTG10726.1"/>
    <property type="molecule type" value="Genomic_DNA"/>
</dbReference>
<dbReference type="AlphaFoldDB" id="A0A251TJG5"/>
<proteinExistence type="predicted"/>
<protein>
    <submittedName>
        <fullName evidence="1">Uncharacterized protein</fullName>
    </submittedName>
</protein>
<evidence type="ECO:0000313" key="1">
    <source>
        <dbReference type="EMBL" id="OTG10726.1"/>
    </source>
</evidence>
<gene>
    <name evidence="1" type="ORF">HannXRQ_Chr10g0290891</name>
</gene>
<sequence>MQKQVVFLFQRSGYGLKSENSRVLPVIRCIIHLRSTWNYRNRGYFKKEVENNMTRPTESYLN</sequence>
<evidence type="ECO:0000313" key="2">
    <source>
        <dbReference type="Proteomes" id="UP000215914"/>
    </source>
</evidence>
<accession>A0A251TJG5</accession>
<reference evidence="2" key="1">
    <citation type="journal article" date="2017" name="Nature">
        <title>The sunflower genome provides insights into oil metabolism, flowering and Asterid evolution.</title>
        <authorList>
            <person name="Badouin H."/>
            <person name="Gouzy J."/>
            <person name="Grassa C.J."/>
            <person name="Murat F."/>
            <person name="Staton S.E."/>
            <person name="Cottret L."/>
            <person name="Lelandais-Briere C."/>
            <person name="Owens G.L."/>
            <person name="Carrere S."/>
            <person name="Mayjonade B."/>
            <person name="Legrand L."/>
            <person name="Gill N."/>
            <person name="Kane N.C."/>
            <person name="Bowers J.E."/>
            <person name="Hubner S."/>
            <person name="Bellec A."/>
            <person name="Berard A."/>
            <person name="Berges H."/>
            <person name="Blanchet N."/>
            <person name="Boniface M.C."/>
            <person name="Brunel D."/>
            <person name="Catrice O."/>
            <person name="Chaidir N."/>
            <person name="Claudel C."/>
            <person name="Donnadieu C."/>
            <person name="Faraut T."/>
            <person name="Fievet G."/>
            <person name="Helmstetter N."/>
            <person name="King M."/>
            <person name="Knapp S.J."/>
            <person name="Lai Z."/>
            <person name="Le Paslier M.C."/>
            <person name="Lippi Y."/>
            <person name="Lorenzon L."/>
            <person name="Mandel J.R."/>
            <person name="Marage G."/>
            <person name="Marchand G."/>
            <person name="Marquand E."/>
            <person name="Bret-Mestries E."/>
            <person name="Morien E."/>
            <person name="Nambeesan S."/>
            <person name="Nguyen T."/>
            <person name="Pegot-Espagnet P."/>
            <person name="Pouilly N."/>
            <person name="Raftis F."/>
            <person name="Sallet E."/>
            <person name="Schiex T."/>
            <person name="Thomas J."/>
            <person name="Vandecasteele C."/>
            <person name="Vares D."/>
            <person name="Vear F."/>
            <person name="Vautrin S."/>
            <person name="Crespi M."/>
            <person name="Mangin B."/>
            <person name="Burke J.M."/>
            <person name="Salse J."/>
            <person name="Munos S."/>
            <person name="Vincourt P."/>
            <person name="Rieseberg L.H."/>
            <person name="Langlade N.B."/>
        </authorList>
    </citation>
    <scope>NUCLEOTIDE SEQUENCE [LARGE SCALE GENOMIC DNA]</scope>
    <source>
        <strain evidence="2">cv. SF193</strain>
    </source>
</reference>
<dbReference type="Proteomes" id="UP000215914">
    <property type="component" value="Chromosome 10"/>
</dbReference>
<organism evidence="1 2">
    <name type="scientific">Helianthus annuus</name>
    <name type="common">Common sunflower</name>
    <dbReference type="NCBI Taxonomy" id="4232"/>
    <lineage>
        <taxon>Eukaryota</taxon>
        <taxon>Viridiplantae</taxon>
        <taxon>Streptophyta</taxon>
        <taxon>Embryophyta</taxon>
        <taxon>Tracheophyta</taxon>
        <taxon>Spermatophyta</taxon>
        <taxon>Magnoliopsida</taxon>
        <taxon>eudicotyledons</taxon>
        <taxon>Gunneridae</taxon>
        <taxon>Pentapetalae</taxon>
        <taxon>asterids</taxon>
        <taxon>campanulids</taxon>
        <taxon>Asterales</taxon>
        <taxon>Asteraceae</taxon>
        <taxon>Asteroideae</taxon>
        <taxon>Heliantheae alliance</taxon>
        <taxon>Heliantheae</taxon>
        <taxon>Helianthus</taxon>
    </lineage>
</organism>
<keyword evidence="2" id="KW-1185">Reference proteome</keyword>
<dbReference type="InParanoid" id="A0A251TJG5"/>
<name>A0A251TJG5_HELAN</name>